<dbReference type="GO" id="GO:0005975">
    <property type="term" value="P:carbohydrate metabolic process"/>
    <property type="evidence" value="ECO:0007669"/>
    <property type="project" value="UniProtKB-UniRule"/>
</dbReference>
<accession>A0A7X5UPC5</accession>
<dbReference type="AlphaFoldDB" id="A0A7X5UPC5"/>
<evidence type="ECO:0000259" key="8">
    <source>
        <dbReference type="Pfam" id="PF01182"/>
    </source>
</evidence>
<dbReference type="PANTHER" id="PTHR11054">
    <property type="entry name" value="6-PHOSPHOGLUCONOLACTONASE"/>
    <property type="match status" value="1"/>
</dbReference>
<gene>
    <name evidence="7" type="primary">pgl</name>
    <name evidence="9" type="ORF">FHU38_002076</name>
</gene>
<dbReference type="PANTHER" id="PTHR11054:SF0">
    <property type="entry name" value="6-PHOSPHOGLUCONOLACTONASE"/>
    <property type="match status" value="1"/>
</dbReference>
<evidence type="ECO:0000256" key="2">
    <source>
        <dbReference type="ARBA" id="ARBA00002681"/>
    </source>
</evidence>
<evidence type="ECO:0000256" key="3">
    <source>
        <dbReference type="ARBA" id="ARBA00004961"/>
    </source>
</evidence>
<name>A0A7X5UPC5_9PSEU</name>
<dbReference type="SUPFAM" id="SSF100950">
    <property type="entry name" value="NagB/RpiA/CoA transferase-like"/>
    <property type="match status" value="1"/>
</dbReference>
<evidence type="ECO:0000313" key="9">
    <source>
        <dbReference type="EMBL" id="NIJ11732.1"/>
    </source>
</evidence>
<comment type="pathway">
    <text evidence="3 7">Carbohydrate degradation; pentose phosphate pathway; D-ribulose 5-phosphate from D-glucose 6-phosphate (oxidative stage): step 2/3.</text>
</comment>
<proteinExistence type="inferred from homology"/>
<organism evidence="9 10">
    <name type="scientific">Saccharomonospora amisosensis</name>
    <dbReference type="NCBI Taxonomy" id="1128677"/>
    <lineage>
        <taxon>Bacteria</taxon>
        <taxon>Bacillati</taxon>
        <taxon>Actinomycetota</taxon>
        <taxon>Actinomycetes</taxon>
        <taxon>Pseudonocardiales</taxon>
        <taxon>Pseudonocardiaceae</taxon>
        <taxon>Saccharomonospora</taxon>
    </lineage>
</organism>
<dbReference type="InterPro" id="IPR006148">
    <property type="entry name" value="Glc/Gal-6P_isomerase"/>
</dbReference>
<evidence type="ECO:0000256" key="6">
    <source>
        <dbReference type="ARBA" id="ARBA00020337"/>
    </source>
</evidence>
<reference evidence="9 10" key="1">
    <citation type="submission" date="2020-03" db="EMBL/GenBank/DDBJ databases">
        <title>Sequencing the genomes of 1000 actinobacteria strains.</title>
        <authorList>
            <person name="Klenk H.-P."/>
        </authorList>
    </citation>
    <scope>NUCLEOTIDE SEQUENCE [LARGE SCALE GENOMIC DNA]</scope>
    <source>
        <strain evidence="9 10">DSM 45685</strain>
    </source>
</reference>
<dbReference type="RefSeq" id="WP_167169442.1">
    <property type="nucleotide sequence ID" value="NZ_JAAOYM010000001.1"/>
</dbReference>
<comment type="function">
    <text evidence="2 7">Hydrolysis of 6-phosphogluconolactone to 6-phosphogluconate.</text>
</comment>
<comment type="catalytic activity">
    <reaction evidence="1 7">
        <text>6-phospho-D-glucono-1,5-lactone + H2O = 6-phospho-D-gluconate + H(+)</text>
        <dbReference type="Rhea" id="RHEA:12556"/>
        <dbReference type="ChEBI" id="CHEBI:15377"/>
        <dbReference type="ChEBI" id="CHEBI:15378"/>
        <dbReference type="ChEBI" id="CHEBI:57955"/>
        <dbReference type="ChEBI" id="CHEBI:58759"/>
        <dbReference type="EC" id="3.1.1.31"/>
    </reaction>
</comment>
<dbReference type="Pfam" id="PF01182">
    <property type="entry name" value="Glucosamine_iso"/>
    <property type="match status" value="1"/>
</dbReference>
<dbReference type="GO" id="GO:0006098">
    <property type="term" value="P:pentose-phosphate shunt"/>
    <property type="evidence" value="ECO:0007669"/>
    <property type="project" value="UniProtKB-UniPathway"/>
</dbReference>
<dbReference type="InterPro" id="IPR005900">
    <property type="entry name" value="6-phosphogluconolactonase_DevB"/>
</dbReference>
<evidence type="ECO:0000256" key="4">
    <source>
        <dbReference type="ARBA" id="ARBA00010662"/>
    </source>
</evidence>
<keyword evidence="10" id="KW-1185">Reference proteome</keyword>
<dbReference type="Proteomes" id="UP000545493">
    <property type="component" value="Unassembled WGS sequence"/>
</dbReference>
<dbReference type="InterPro" id="IPR037171">
    <property type="entry name" value="NagB/RpiA_transferase-like"/>
</dbReference>
<feature type="domain" description="Glucosamine/galactosamine-6-phosphate isomerase" evidence="8">
    <location>
        <begin position="11"/>
        <end position="239"/>
    </location>
</feature>
<dbReference type="GO" id="GO:0017057">
    <property type="term" value="F:6-phosphogluconolactonase activity"/>
    <property type="evidence" value="ECO:0007669"/>
    <property type="project" value="UniProtKB-UniRule"/>
</dbReference>
<sequence length="258" mass="26645">MSANEVIVHDDADILAAACAARLVTRLADAQAARGSASVVLTGGGTGIAILEQLRRSPARDAIDWSRLDVYWGDERFVPADDDERNEKQAREALLDHVGVDPARVHPMAPSDGEFGDDPDAASAAYAGILAANAGQDGGDVPTFDVLLLGIGGEGHVASIFPASQAASEDRRRVVAVRDSPKPPPTRISLTFPAIRAAAEVWLVTTGEAKADAVALALAGASEVRLPAAGAKGRSRTLWLLDRAAAGKLGSLTGSASQ</sequence>
<evidence type="ECO:0000256" key="5">
    <source>
        <dbReference type="ARBA" id="ARBA00013198"/>
    </source>
</evidence>
<evidence type="ECO:0000313" key="10">
    <source>
        <dbReference type="Proteomes" id="UP000545493"/>
    </source>
</evidence>
<dbReference type="Gene3D" id="3.40.50.1360">
    <property type="match status" value="1"/>
</dbReference>
<dbReference type="NCBIfam" id="TIGR01198">
    <property type="entry name" value="pgl"/>
    <property type="match status" value="1"/>
</dbReference>
<evidence type="ECO:0000256" key="1">
    <source>
        <dbReference type="ARBA" id="ARBA00000832"/>
    </source>
</evidence>
<dbReference type="EC" id="3.1.1.31" evidence="5 7"/>
<dbReference type="UniPathway" id="UPA00115">
    <property type="reaction ID" value="UER00409"/>
</dbReference>
<evidence type="ECO:0000256" key="7">
    <source>
        <dbReference type="RuleBase" id="RU365095"/>
    </source>
</evidence>
<dbReference type="CDD" id="cd01400">
    <property type="entry name" value="6PGL"/>
    <property type="match status" value="1"/>
</dbReference>
<protein>
    <recommendedName>
        <fullName evidence="6 7">6-phosphogluconolactonase</fullName>
        <shortName evidence="7">6PGL</shortName>
        <ecNumber evidence="5 7">3.1.1.31</ecNumber>
    </recommendedName>
</protein>
<dbReference type="EMBL" id="JAAOYM010000001">
    <property type="protein sequence ID" value="NIJ11732.1"/>
    <property type="molecule type" value="Genomic_DNA"/>
</dbReference>
<comment type="caution">
    <text evidence="9">The sequence shown here is derived from an EMBL/GenBank/DDBJ whole genome shotgun (WGS) entry which is preliminary data.</text>
</comment>
<dbReference type="InterPro" id="IPR039104">
    <property type="entry name" value="6PGL"/>
</dbReference>
<keyword evidence="7 9" id="KW-0378">Hydrolase</keyword>
<comment type="similarity">
    <text evidence="4 7">Belongs to the glucosamine/galactosamine-6-phosphate isomerase family. 6-phosphogluconolactonase subfamily.</text>
</comment>